<dbReference type="Proteomes" id="UP000636800">
    <property type="component" value="Chromosome 6"/>
</dbReference>
<evidence type="ECO:0008006" key="4">
    <source>
        <dbReference type="Google" id="ProtNLM"/>
    </source>
</evidence>
<dbReference type="PANTHER" id="PTHR13138:SF3">
    <property type="entry name" value="CD2 ANTIGEN CYTOPLASMIC TAIL-BINDING PROTEIN 2"/>
    <property type="match status" value="1"/>
</dbReference>
<organism evidence="2 3">
    <name type="scientific">Vanilla planifolia</name>
    <name type="common">Vanilla</name>
    <dbReference type="NCBI Taxonomy" id="51239"/>
    <lineage>
        <taxon>Eukaryota</taxon>
        <taxon>Viridiplantae</taxon>
        <taxon>Streptophyta</taxon>
        <taxon>Embryophyta</taxon>
        <taxon>Tracheophyta</taxon>
        <taxon>Spermatophyta</taxon>
        <taxon>Magnoliopsida</taxon>
        <taxon>Liliopsida</taxon>
        <taxon>Asparagales</taxon>
        <taxon>Orchidaceae</taxon>
        <taxon>Vanilloideae</taxon>
        <taxon>Vanilleae</taxon>
        <taxon>Vanilla</taxon>
    </lineage>
</organism>
<dbReference type="AlphaFoldDB" id="A0A835QWZ7"/>
<evidence type="ECO:0000313" key="2">
    <source>
        <dbReference type="EMBL" id="KAG0476267.1"/>
    </source>
</evidence>
<sequence length="227" mass="26074">MEASKGSKRPFAVEDDNGRPPSPRKVRFPKGKKWKVKESLGFADVEGSSNGQLDPDFAAKERAKRRSERREEEVAFGSTAEISLAEVQYEDDSTFEIDGIEIEPFNLKQELKEGYFEESGNFVEYKREREIKDAWLDSVSIDSRFVAKREERKIAEDDYQDLSSEDIRKMKRRIAGILLPGETIVQALKRLKGKSNDKRAKMSESTKLLFDQLTEDAMKLMENGEYS</sequence>
<gene>
    <name evidence="2" type="ORF">HPP92_013108</name>
</gene>
<keyword evidence="3" id="KW-1185">Reference proteome</keyword>
<dbReference type="PANTHER" id="PTHR13138">
    <property type="entry name" value="PROTEIN LIN1"/>
    <property type="match status" value="1"/>
</dbReference>
<dbReference type="EMBL" id="JADCNL010000006">
    <property type="protein sequence ID" value="KAG0476267.1"/>
    <property type="molecule type" value="Genomic_DNA"/>
</dbReference>
<dbReference type="InterPro" id="IPR039905">
    <property type="entry name" value="CD2BP2/Lin1"/>
</dbReference>
<accession>A0A835QWZ7</accession>
<reference evidence="2 3" key="1">
    <citation type="journal article" date="2020" name="Nat. Food">
        <title>A phased Vanilla planifolia genome enables genetic improvement of flavour and production.</title>
        <authorList>
            <person name="Hasing T."/>
            <person name="Tang H."/>
            <person name="Brym M."/>
            <person name="Khazi F."/>
            <person name="Huang T."/>
            <person name="Chambers A.H."/>
        </authorList>
    </citation>
    <scope>NUCLEOTIDE SEQUENCE [LARGE SCALE GENOMIC DNA]</scope>
    <source>
        <tissue evidence="2">Leaf</tissue>
    </source>
</reference>
<feature type="region of interest" description="Disordered" evidence="1">
    <location>
        <begin position="45"/>
        <end position="72"/>
    </location>
</feature>
<protein>
    <recommendedName>
        <fullName evidence="4">CD2 antigen cytoplasmic tail-binding protein 2</fullName>
    </recommendedName>
</protein>
<name>A0A835QWZ7_VANPL</name>
<dbReference type="GO" id="GO:0005682">
    <property type="term" value="C:U5 snRNP"/>
    <property type="evidence" value="ECO:0007669"/>
    <property type="project" value="InterPro"/>
</dbReference>
<evidence type="ECO:0000313" key="3">
    <source>
        <dbReference type="Proteomes" id="UP000636800"/>
    </source>
</evidence>
<evidence type="ECO:0000256" key="1">
    <source>
        <dbReference type="SAM" id="MobiDB-lite"/>
    </source>
</evidence>
<proteinExistence type="predicted"/>
<comment type="caution">
    <text evidence="2">The sequence shown here is derived from an EMBL/GenBank/DDBJ whole genome shotgun (WGS) entry which is preliminary data.</text>
</comment>
<feature type="region of interest" description="Disordered" evidence="1">
    <location>
        <begin position="1"/>
        <end position="30"/>
    </location>
</feature>